<dbReference type="SMART" id="SM00855">
    <property type="entry name" value="PGAM"/>
    <property type="match status" value="1"/>
</dbReference>
<keyword evidence="1 3" id="KW-0378">Hydrolase</keyword>
<dbReference type="InterPro" id="IPR020084">
    <property type="entry name" value="NUDIX_hydrolase_CS"/>
</dbReference>
<dbReference type="PANTHER" id="PTHR21340">
    <property type="entry name" value="DIADENOSINE 5,5-P1,P4-TETRAPHOSPHATE PYROPHOSPHOHYDROLASE MUTT"/>
    <property type="match status" value="1"/>
</dbReference>
<evidence type="ECO:0000259" key="2">
    <source>
        <dbReference type="PROSITE" id="PS51462"/>
    </source>
</evidence>
<dbReference type="InterPro" id="IPR015797">
    <property type="entry name" value="NUDIX_hydrolase-like_dom_sf"/>
</dbReference>
<sequence>MKKPDIRAAGAVVLRDGRNGPEVLIVHRPHYDDWSLPKGKTDRSETEPVTATREVLEETGVPVRLITPLAPNHYQVKGQQKRVDWYHAVPLDPTAPLGALDATEVDRVEWVPVAKALKRLSYADEGERVTEAVGLPALTPLLILRHSKALPRKDWNGADPHRPITAWGRRQTRTLVPFLAAFGVRRVISSSAVRCLQTVSLFSLRHGVPLEGWHELTEERAEEDPELATRVTAQVREETMRSGVPTVVCGHRPVLPAMLAGLDVPNQKFETAETLLVLLDAEGNPARTQSLTQHPGR</sequence>
<evidence type="ECO:0000313" key="3">
    <source>
        <dbReference type="EMBL" id="XAN06723.1"/>
    </source>
</evidence>
<accession>A0ABZ3FPI0</accession>
<proteinExistence type="predicted"/>
<dbReference type="SUPFAM" id="SSF53254">
    <property type="entry name" value="Phosphoglycerate mutase-like"/>
    <property type="match status" value="1"/>
</dbReference>
<dbReference type="InterPro" id="IPR029033">
    <property type="entry name" value="His_PPase_superfam"/>
</dbReference>
<dbReference type="EMBL" id="CP154795">
    <property type="protein sequence ID" value="XAN06723.1"/>
    <property type="molecule type" value="Genomic_DNA"/>
</dbReference>
<organism evidence="3 4">
    <name type="scientific">Ammonicoccus fulvus</name>
    <dbReference type="NCBI Taxonomy" id="3138240"/>
    <lineage>
        <taxon>Bacteria</taxon>
        <taxon>Bacillati</taxon>
        <taxon>Actinomycetota</taxon>
        <taxon>Actinomycetes</taxon>
        <taxon>Propionibacteriales</taxon>
        <taxon>Propionibacteriaceae</taxon>
        <taxon>Ammonicoccus</taxon>
    </lineage>
</organism>
<reference evidence="3 4" key="1">
    <citation type="submission" date="2024-04" db="EMBL/GenBank/DDBJ databases">
        <title>Isolation of an actinomycete strain from pig manure.</title>
        <authorList>
            <person name="Gong T."/>
            <person name="Yu Z."/>
            <person name="An M."/>
            <person name="Wei C."/>
            <person name="Yang W."/>
            <person name="Liu L."/>
        </authorList>
    </citation>
    <scope>NUCLEOTIDE SEQUENCE [LARGE SCALE GENOMIC DNA]</scope>
    <source>
        <strain evidence="3 4">ZF39</strain>
    </source>
</reference>
<feature type="domain" description="Nudix hydrolase" evidence="2">
    <location>
        <begin position="4"/>
        <end position="135"/>
    </location>
</feature>
<dbReference type="PROSITE" id="PS00893">
    <property type="entry name" value="NUDIX_BOX"/>
    <property type="match status" value="1"/>
</dbReference>
<dbReference type="RefSeq" id="WP_425308152.1">
    <property type="nucleotide sequence ID" value="NZ_CP154795.1"/>
</dbReference>
<dbReference type="PROSITE" id="PS51462">
    <property type="entry name" value="NUDIX"/>
    <property type="match status" value="1"/>
</dbReference>
<evidence type="ECO:0000256" key="1">
    <source>
        <dbReference type="ARBA" id="ARBA00022801"/>
    </source>
</evidence>
<dbReference type="Pfam" id="PF00293">
    <property type="entry name" value="NUDIX"/>
    <property type="match status" value="1"/>
</dbReference>
<dbReference type="InterPro" id="IPR013078">
    <property type="entry name" value="His_Pase_superF_clade-1"/>
</dbReference>
<dbReference type="Gene3D" id="3.90.79.10">
    <property type="entry name" value="Nucleoside Triphosphate Pyrophosphohydrolase"/>
    <property type="match status" value="1"/>
</dbReference>
<dbReference type="Pfam" id="PF00300">
    <property type="entry name" value="His_Phos_1"/>
    <property type="match status" value="1"/>
</dbReference>
<keyword evidence="4" id="KW-1185">Reference proteome</keyword>
<dbReference type="CDD" id="cd07040">
    <property type="entry name" value="HP"/>
    <property type="match status" value="1"/>
</dbReference>
<dbReference type="Gene3D" id="3.40.50.1240">
    <property type="entry name" value="Phosphoglycerate mutase-like"/>
    <property type="match status" value="1"/>
</dbReference>
<dbReference type="Proteomes" id="UP001442841">
    <property type="component" value="Chromosome"/>
</dbReference>
<dbReference type="PANTHER" id="PTHR21340:SF0">
    <property type="entry name" value="BIS(5'-NUCLEOSYL)-TETRAPHOSPHATASE [ASYMMETRICAL]"/>
    <property type="match status" value="1"/>
</dbReference>
<dbReference type="InterPro" id="IPR000086">
    <property type="entry name" value="NUDIX_hydrolase_dom"/>
</dbReference>
<protein>
    <submittedName>
        <fullName evidence="3">NUDIX hydrolase</fullName>
    </submittedName>
</protein>
<dbReference type="GO" id="GO:0016787">
    <property type="term" value="F:hydrolase activity"/>
    <property type="evidence" value="ECO:0007669"/>
    <property type="project" value="UniProtKB-KW"/>
</dbReference>
<dbReference type="InterPro" id="IPR051325">
    <property type="entry name" value="Nudix_hydrolase_domain"/>
</dbReference>
<name>A0ABZ3FPI0_9ACTN</name>
<dbReference type="SUPFAM" id="SSF55811">
    <property type="entry name" value="Nudix"/>
    <property type="match status" value="1"/>
</dbReference>
<evidence type="ECO:0000313" key="4">
    <source>
        <dbReference type="Proteomes" id="UP001442841"/>
    </source>
</evidence>
<gene>
    <name evidence="3" type="ORF">AADG42_05170</name>
</gene>
<dbReference type="CDD" id="cd03673">
    <property type="entry name" value="NUDIX_Ap6A_hydrolase"/>
    <property type="match status" value="1"/>
</dbReference>